<dbReference type="InterPro" id="IPR011048">
    <property type="entry name" value="Haem_d1_sf"/>
</dbReference>
<dbReference type="EMBL" id="CP014145">
    <property type="protein sequence ID" value="AMB60163.1"/>
    <property type="molecule type" value="Genomic_DNA"/>
</dbReference>
<dbReference type="AlphaFoldDB" id="A0A0Y0Q253"/>
<evidence type="ECO:0000256" key="1">
    <source>
        <dbReference type="ARBA" id="ARBA00005564"/>
    </source>
</evidence>
<dbReference type="KEGG" id="mvd:AWU67_16300"/>
<dbReference type="SUPFAM" id="SSF51004">
    <property type="entry name" value="C-terminal (heme d1) domain of cytochrome cd1-nitrite reductase"/>
    <property type="match status" value="1"/>
</dbReference>
<dbReference type="GO" id="GO:0017057">
    <property type="term" value="F:6-phosphogluconolactonase activity"/>
    <property type="evidence" value="ECO:0007669"/>
    <property type="project" value="TreeGrafter"/>
</dbReference>
<dbReference type="InterPro" id="IPR050282">
    <property type="entry name" value="Cycloisomerase_2"/>
</dbReference>
<sequence>MNATLLVGGYTGGAGAGTGIEAVRTHDGAALTALGTSALVDSPSYLARHPQLDVVYAACEMTRQVRAFTVHDGGQRLEPLGELGAAGEYVCHVTVDPGGRWLVASSYGDGLVHLFTLDASGAIVSGFDGPAAVDAAAIAAGATPRPSRAHAALALPDGRVATTDLGHDLLRVWSVVSGATGFTLVLDQELALPAGSGPRLLELHPNGCIYVVTEYSVQLLVIAPAGADGTYALTGIFPVLAGGEAIADGDTGAHISIDAAAARVYVTVRQRNSLHTFGIAEDGRTLHPLAEISTGGNWPRHHLQHGGQIHVANQLSDTVTTFALDADGIPSTLLGELATGAPTCLLAL</sequence>
<organism evidence="2 3">
    <name type="scientific">Microterricola viridarii</name>
    <dbReference type="NCBI Taxonomy" id="412690"/>
    <lineage>
        <taxon>Bacteria</taxon>
        <taxon>Bacillati</taxon>
        <taxon>Actinomycetota</taxon>
        <taxon>Actinomycetes</taxon>
        <taxon>Micrococcales</taxon>
        <taxon>Microbacteriaceae</taxon>
        <taxon>Microterricola</taxon>
    </lineage>
</organism>
<reference evidence="2 3" key="1">
    <citation type="journal article" date="2016" name="J. Biotechnol.">
        <title>First complete genome sequence of a species in the genus Microterricola, an extremophilic cold active enzyme producing bacterial strain ERGS5:02 isolated from Sikkim Himalaya.</title>
        <authorList>
            <person name="Himanshu"/>
            <person name="Swarnkar M.K."/>
            <person name="Singh D."/>
            <person name="Kumar R."/>
        </authorList>
    </citation>
    <scope>NUCLEOTIDE SEQUENCE [LARGE SCALE GENOMIC DNA]</scope>
    <source>
        <strain evidence="2 3">ERGS5:02</strain>
    </source>
</reference>
<accession>A0A0Y0Q253</accession>
<comment type="similarity">
    <text evidence="1">Belongs to the cycloisomerase 2 family.</text>
</comment>
<dbReference type="PANTHER" id="PTHR30344">
    <property type="entry name" value="6-PHOSPHOGLUCONOLACTONASE-RELATED"/>
    <property type="match status" value="1"/>
</dbReference>
<gene>
    <name evidence="2" type="ORF">AWU67_16300</name>
</gene>
<name>A0A0Y0Q253_9MICO</name>
<protein>
    <recommendedName>
        <fullName evidence="4">6-phosphogluconolactonase, cycloisomerase 2 family</fullName>
    </recommendedName>
</protein>
<dbReference type="InterPro" id="IPR015943">
    <property type="entry name" value="WD40/YVTN_repeat-like_dom_sf"/>
</dbReference>
<dbReference type="PANTHER" id="PTHR30344:SF1">
    <property type="entry name" value="6-PHOSPHOGLUCONOLACTONASE"/>
    <property type="match status" value="1"/>
</dbReference>
<dbReference type="Gene3D" id="2.130.10.10">
    <property type="entry name" value="YVTN repeat-like/Quinoprotein amine dehydrogenase"/>
    <property type="match status" value="1"/>
</dbReference>
<evidence type="ECO:0008006" key="4">
    <source>
        <dbReference type="Google" id="ProtNLM"/>
    </source>
</evidence>
<dbReference type="Pfam" id="PF10282">
    <property type="entry name" value="Lactonase"/>
    <property type="match status" value="1"/>
</dbReference>
<dbReference type="InterPro" id="IPR019405">
    <property type="entry name" value="Lactonase_7-beta_prop"/>
</dbReference>
<reference evidence="3" key="2">
    <citation type="submission" date="2016-01" db="EMBL/GenBank/DDBJ databases">
        <title>First complete genome sequence of a species in the genus Microterricola, an extremophilic cold active enzyme producing strain ERGS5:02 isolated from Sikkim Himalaya.</title>
        <authorList>
            <person name="Kumar R."/>
            <person name="Singh D."/>
            <person name="Swarnkar M.K."/>
        </authorList>
    </citation>
    <scope>NUCLEOTIDE SEQUENCE [LARGE SCALE GENOMIC DNA]</scope>
    <source>
        <strain evidence="3">ERGS5:02</strain>
    </source>
</reference>
<keyword evidence="3" id="KW-1185">Reference proteome</keyword>
<dbReference type="Proteomes" id="UP000058305">
    <property type="component" value="Chromosome"/>
</dbReference>
<evidence type="ECO:0000313" key="2">
    <source>
        <dbReference type="EMBL" id="AMB60163.1"/>
    </source>
</evidence>
<dbReference type="OrthoDB" id="9790815at2"/>
<dbReference type="RefSeq" id="WP_067231532.1">
    <property type="nucleotide sequence ID" value="NZ_CP014145.1"/>
</dbReference>
<proteinExistence type="inferred from homology"/>
<evidence type="ECO:0000313" key="3">
    <source>
        <dbReference type="Proteomes" id="UP000058305"/>
    </source>
</evidence>